<reference evidence="4 5" key="1">
    <citation type="submission" date="2020-07" db="EMBL/GenBank/DDBJ databases">
        <title>Organ Donor 1.</title>
        <authorList>
            <person name="Marsh A.J."/>
            <person name="Azcarate-Peril M.A."/>
        </authorList>
    </citation>
    <scope>NUCLEOTIDE SEQUENCE [LARGE SCALE GENOMIC DNA]</scope>
    <source>
        <strain evidence="4 5">AMC0717</strain>
    </source>
</reference>
<feature type="domain" description="Type IV methyl-directed restriction enzyme EcoKMcrB subunit DNA-binding" evidence="3">
    <location>
        <begin position="297"/>
        <end position="474"/>
    </location>
</feature>
<dbReference type="InterPro" id="IPR052934">
    <property type="entry name" value="Methyl-DNA_Rec/Restrict_Enz"/>
</dbReference>
<dbReference type="Gene3D" id="3.30.920.90">
    <property type="match status" value="1"/>
</dbReference>
<dbReference type="AlphaFoldDB" id="A0A853JTZ4"/>
<gene>
    <name evidence="4" type="ORF">H0N91_19290</name>
</gene>
<evidence type="ECO:0000313" key="5">
    <source>
        <dbReference type="Proteomes" id="UP000586254"/>
    </source>
</evidence>
<dbReference type="InterPro" id="IPR027417">
    <property type="entry name" value="P-loop_NTPase"/>
</dbReference>
<protein>
    <submittedName>
        <fullName evidence="4">DUF3578 domain-containing protein</fullName>
    </submittedName>
</protein>
<evidence type="ECO:0000259" key="3">
    <source>
        <dbReference type="Pfam" id="PF12102"/>
    </source>
</evidence>
<comment type="caution">
    <text evidence="4">The sequence shown here is derived from an EMBL/GenBank/DDBJ whole genome shotgun (WGS) entry which is preliminary data.</text>
</comment>
<evidence type="ECO:0000259" key="2">
    <source>
        <dbReference type="Pfam" id="PF07728"/>
    </source>
</evidence>
<dbReference type="Pfam" id="PF12102">
    <property type="entry name" value="MrcB_N"/>
    <property type="match status" value="1"/>
</dbReference>
<dbReference type="PANTHER" id="PTHR37291:SF1">
    <property type="entry name" value="TYPE IV METHYL-DIRECTED RESTRICTION ENZYME ECOKMCRB SUBUNIT"/>
    <property type="match status" value="1"/>
</dbReference>
<dbReference type="Gene3D" id="3.40.50.300">
    <property type="entry name" value="P-loop containing nucleotide triphosphate hydrolases"/>
    <property type="match status" value="1"/>
</dbReference>
<organism evidence="4 5">
    <name type="scientific">Eubacterium callanderi</name>
    <dbReference type="NCBI Taxonomy" id="53442"/>
    <lineage>
        <taxon>Bacteria</taxon>
        <taxon>Bacillati</taxon>
        <taxon>Bacillota</taxon>
        <taxon>Clostridia</taxon>
        <taxon>Eubacteriales</taxon>
        <taxon>Eubacteriaceae</taxon>
        <taxon>Eubacterium</taxon>
    </lineage>
</organism>
<dbReference type="Pfam" id="PF07728">
    <property type="entry name" value="AAA_5"/>
    <property type="match status" value="1"/>
</dbReference>
<dbReference type="GO" id="GO:0016887">
    <property type="term" value="F:ATP hydrolysis activity"/>
    <property type="evidence" value="ECO:0007669"/>
    <property type="project" value="InterPro"/>
</dbReference>
<proteinExistence type="predicted"/>
<dbReference type="InterPro" id="IPR011704">
    <property type="entry name" value="ATPase_dyneun-rel_AAA"/>
</dbReference>
<feature type="region of interest" description="Disordered" evidence="1">
    <location>
        <begin position="485"/>
        <end position="517"/>
    </location>
</feature>
<feature type="domain" description="ATPase dynein-related AAA" evidence="2">
    <location>
        <begin position="673"/>
        <end position="785"/>
    </location>
</feature>
<feature type="compositionally biased region" description="Acidic residues" evidence="1">
    <location>
        <begin position="485"/>
        <end position="516"/>
    </location>
</feature>
<sequence>MIERNFGPNDAWKMLNDYTVTFITDQFVFRDGGMTIPAELNKFFGAESGETRVVFLFEGREFPSYIECGFGENSVNNIKLTWSKALSSKFIGLFPDYENFFANMTENQMEERPILQFEKLEADEFLVKMILPTDEALTKKQELFDYLGPGKTVVSFKSSYEMVFLKNYLEQADNRGKADVFMVSAGVKKFYEARETQGKSQDKNADKTIENVKEAGLDDVLAFLMDGPYALMAEKGFLVMETIDEHFYFALEVSMLDELSTDDKRLIIELLDQKIEHYFERMDGPGLQENLTSLMDEYGHYFTRDFRYSFKDILTDGIPGCIEALKFVDGDRYKVTGFAGVEEWTEIPWVAILDRSITRVPNTGVFVQYLLNKDTQKLYLTLFHGFKEIEEEALKTGQEDVKPVVAAALRPLVAEIQRRVDPRGFDTGSKDVDLYDDRFRESVIFYREYDRMVPGDTQLEQDLQEMLEVYNDYYERCILNLYPEEEEPEEPEAPEVHDEEVSEIDGAAEEPVTEAEAEVHEMEAAEIIEPENEERSVPEIIEWEPVEEAAEPVAETQPEHMASAPEPDQPEPASVAEQPVAEVSNEAPRKAARSISEAAYLETKRVMEESSAETEEVNAVERILERVENLVEEPVDIPGTLRQVGGYITAHGFTCTPGIVENLYLCLKAKPFVILTGIAGIGKSSLARLFAEAMGANTENGRYKQVPVRPDWKDSRGLLGYLDSSGRFVPGALNDFIKEAVDNPRKPYFLCLDEMNLARVEYYFSEILSVMETRRDREGRTVTDPLLGDEAFGRDELARERYGELYLPENLYIIGTVSSEETAFSLSRKVLDRASLIEIGQVSLHLQSPPRTMPEPIHLGNRFLKSDVLVLANCTRQRDMIQEVVTLLEAMNGILMKANAQIGYRVRDEICFYLLYNAEYGLMSQEDGLDHAILQKILPRIQGGGSAVESVLTDLFKICAGTRSGNAVRNYAGNRGGLFPKSAEKLSAMVKRFDQEGKTSFWS</sequence>
<dbReference type="InterPro" id="IPR021961">
    <property type="entry name" value="McrB_DNA-bd"/>
</dbReference>
<dbReference type="EMBL" id="JACCKS010000038">
    <property type="protein sequence ID" value="NZA40215.1"/>
    <property type="molecule type" value="Genomic_DNA"/>
</dbReference>
<dbReference type="RefSeq" id="WP_180494269.1">
    <property type="nucleotide sequence ID" value="NZ_DBFXFH010000047.1"/>
</dbReference>
<evidence type="ECO:0000313" key="4">
    <source>
        <dbReference type="EMBL" id="NZA40215.1"/>
    </source>
</evidence>
<evidence type="ECO:0000256" key="1">
    <source>
        <dbReference type="SAM" id="MobiDB-lite"/>
    </source>
</evidence>
<dbReference type="GO" id="GO:0005524">
    <property type="term" value="F:ATP binding"/>
    <property type="evidence" value="ECO:0007669"/>
    <property type="project" value="InterPro"/>
</dbReference>
<name>A0A853JTZ4_9FIRM</name>
<dbReference type="PANTHER" id="PTHR37291">
    <property type="entry name" value="5-METHYLCYTOSINE-SPECIFIC RESTRICTION ENZYME B"/>
    <property type="match status" value="1"/>
</dbReference>
<dbReference type="SUPFAM" id="SSF52540">
    <property type="entry name" value="P-loop containing nucleoside triphosphate hydrolases"/>
    <property type="match status" value="1"/>
</dbReference>
<feature type="region of interest" description="Disordered" evidence="1">
    <location>
        <begin position="549"/>
        <end position="593"/>
    </location>
</feature>
<accession>A0A853JTZ4</accession>
<dbReference type="Proteomes" id="UP000586254">
    <property type="component" value="Unassembled WGS sequence"/>
</dbReference>